<protein>
    <submittedName>
        <fullName evidence="2">Uncharacterized protein</fullName>
    </submittedName>
</protein>
<keyword evidence="3" id="KW-1185">Reference proteome</keyword>
<evidence type="ECO:0000313" key="2">
    <source>
        <dbReference type="EMBL" id="UOQ52972.1"/>
    </source>
</evidence>
<feature type="transmembrane region" description="Helical" evidence="1">
    <location>
        <begin position="46"/>
        <end position="63"/>
    </location>
</feature>
<evidence type="ECO:0000256" key="1">
    <source>
        <dbReference type="SAM" id="Phobius"/>
    </source>
</evidence>
<evidence type="ECO:0000313" key="3">
    <source>
        <dbReference type="Proteomes" id="UP000831785"/>
    </source>
</evidence>
<keyword evidence="1" id="KW-0472">Membrane</keyword>
<keyword evidence="1" id="KW-0812">Transmembrane</keyword>
<name>A0ABY4F8I4_9BACT</name>
<accession>A0ABY4F8I4</accession>
<dbReference type="EMBL" id="CP095049">
    <property type="protein sequence ID" value="UOQ52972.1"/>
    <property type="molecule type" value="Genomic_DNA"/>
</dbReference>
<proteinExistence type="predicted"/>
<sequence>MNSLWNQATAQAARHCLHSVALTVGVVAGWRTLFSLGLAVGIEQNLGEILALLSFLAIHLLIWKYGVFRQWRRISPHLPQAAWWLFGLSLIWNVALVGFQLFSILLMILGLALALDNSPPTPGYY</sequence>
<dbReference type="RefSeq" id="WP_244717530.1">
    <property type="nucleotide sequence ID" value="NZ_CP095049.1"/>
</dbReference>
<gene>
    <name evidence="2" type="ORF">MUN80_24945</name>
</gene>
<dbReference type="Proteomes" id="UP000831785">
    <property type="component" value="Chromosome"/>
</dbReference>
<feature type="transmembrane region" description="Helical" evidence="1">
    <location>
        <begin position="20"/>
        <end position="40"/>
    </location>
</feature>
<reference evidence="2 3" key="1">
    <citation type="submission" date="2022-04" db="EMBL/GenBank/DDBJ databases">
        <title>Hymenobacter sp. isolated from the air.</title>
        <authorList>
            <person name="Won M."/>
            <person name="Lee C.-M."/>
            <person name="Woen H.-Y."/>
            <person name="Kwon S.-W."/>
        </authorList>
    </citation>
    <scope>NUCLEOTIDE SEQUENCE [LARGE SCALE GENOMIC DNA]</scope>
    <source>
        <strain evidence="3">5116 S-27</strain>
    </source>
</reference>
<keyword evidence="1" id="KW-1133">Transmembrane helix</keyword>
<feature type="transmembrane region" description="Helical" evidence="1">
    <location>
        <begin position="83"/>
        <end position="115"/>
    </location>
</feature>
<organism evidence="2 3">
    <name type="scientific">Hymenobacter cellulosivorans</name>
    <dbReference type="NCBI Taxonomy" id="2932249"/>
    <lineage>
        <taxon>Bacteria</taxon>
        <taxon>Pseudomonadati</taxon>
        <taxon>Bacteroidota</taxon>
        <taxon>Cytophagia</taxon>
        <taxon>Cytophagales</taxon>
        <taxon>Hymenobacteraceae</taxon>
        <taxon>Hymenobacter</taxon>
    </lineage>
</organism>